<dbReference type="PROSITE" id="PS50234">
    <property type="entry name" value="VWFA"/>
    <property type="match status" value="1"/>
</dbReference>
<name>A0A9P3GE58_9APHY</name>
<feature type="domain" description="VIT" evidence="3">
    <location>
        <begin position="10"/>
        <end position="140"/>
    </location>
</feature>
<dbReference type="InterPro" id="IPR002035">
    <property type="entry name" value="VWF_A"/>
</dbReference>
<dbReference type="SMART" id="SM00609">
    <property type="entry name" value="VIT"/>
    <property type="match status" value="1"/>
</dbReference>
<evidence type="ECO:0000256" key="1">
    <source>
        <dbReference type="SAM" id="MobiDB-lite"/>
    </source>
</evidence>
<dbReference type="Gene3D" id="3.40.50.410">
    <property type="entry name" value="von Willebrand factor, type A domain"/>
    <property type="match status" value="1"/>
</dbReference>
<dbReference type="PROSITE" id="PS51468">
    <property type="entry name" value="VIT"/>
    <property type="match status" value="1"/>
</dbReference>
<dbReference type="Pfam" id="PF13768">
    <property type="entry name" value="VWA_3"/>
    <property type="match status" value="1"/>
</dbReference>
<dbReference type="EMBL" id="BPQB01000030">
    <property type="protein sequence ID" value="GJE93155.1"/>
    <property type="molecule type" value="Genomic_DNA"/>
</dbReference>
<protein>
    <submittedName>
        <fullName evidence="4">von Willebrand domain-containing protein</fullName>
    </submittedName>
</protein>
<dbReference type="AlphaFoldDB" id="A0A9P3GE58"/>
<keyword evidence="5" id="KW-1185">Reference proteome</keyword>
<proteinExistence type="predicted"/>
<dbReference type="OrthoDB" id="1729737at2759"/>
<dbReference type="InterPro" id="IPR036465">
    <property type="entry name" value="vWFA_dom_sf"/>
</dbReference>
<gene>
    <name evidence="4" type="ORF">PsYK624_093140</name>
</gene>
<organism evidence="4 5">
    <name type="scientific">Phanerochaete sordida</name>
    <dbReference type="NCBI Taxonomy" id="48140"/>
    <lineage>
        <taxon>Eukaryota</taxon>
        <taxon>Fungi</taxon>
        <taxon>Dikarya</taxon>
        <taxon>Basidiomycota</taxon>
        <taxon>Agaricomycotina</taxon>
        <taxon>Agaricomycetes</taxon>
        <taxon>Polyporales</taxon>
        <taxon>Phanerochaetaceae</taxon>
        <taxon>Phanerochaete</taxon>
    </lineage>
</organism>
<dbReference type="InterPro" id="IPR013694">
    <property type="entry name" value="VIT"/>
</dbReference>
<evidence type="ECO:0000313" key="4">
    <source>
        <dbReference type="EMBL" id="GJE93155.1"/>
    </source>
</evidence>
<dbReference type="SUPFAM" id="SSF53300">
    <property type="entry name" value="vWA-like"/>
    <property type="match status" value="1"/>
</dbReference>
<dbReference type="Proteomes" id="UP000703269">
    <property type="component" value="Unassembled WGS sequence"/>
</dbReference>
<dbReference type="PANTHER" id="PTHR45737:SF6">
    <property type="entry name" value="VON WILLEBRAND FACTOR A DOMAIN-CONTAINING PROTEIN 5A"/>
    <property type="match status" value="1"/>
</dbReference>
<evidence type="ECO:0000259" key="2">
    <source>
        <dbReference type="PROSITE" id="PS50234"/>
    </source>
</evidence>
<evidence type="ECO:0000313" key="5">
    <source>
        <dbReference type="Proteomes" id="UP000703269"/>
    </source>
</evidence>
<sequence length="840" mass="90336">MQLTSTNRPCGIVHIQQNLAPAYVPLQKAEVHADVVDVSAIVTVTQYFWQSSPGDLPHAKYIFPVPARAAVCGFQMTAENGTVIKAVAKEREEARKQYEDAVQEGQTAGLVEHIRDDVFSISLGALPSNKEITTTITYVLDLMNDDSSDQVRLQIPMYVGTRHGSPPPGTKAAKRVPPHRVSISADVRMQGVVRSVFSPTHPTLTISDDGSAATSRQSQYLSKDFLTQDFVLCVAVDGLDAPRCIAERAPSGALAIQLNVVPNFDLPPVASQEYIFLVDRSYSMQGSRIETARNALIMLLRALPSQGTHVNIFSFGRVCDSLWPNSVVYDEEALEFATQHVDSLRADYGPGTKIPEALEKVFASRRTDKPTACFVLTDGEAWNFEGTMKVVDNAMKAVETTAPLRTFTLGIGSTTSTEMCEGIARAGNGICLMATTTESIVGKCAKLVRASRTYILKNVNINWGIPVGEMSEGSTIRQAPATVAAIYSGHRFIVSALVEDADSASPTEVVLSGQRDGLGDVIACSVPVKVVDFPADHPRRGLIPILAARRLIMDLDDASLTDPSLSTCDRILALGTTYQLASRLTAFVAVDTRTDDPVALAIEHLDELSVSDDGPATRGKRQREAEVNNAKQIADAYNRYKHAVLGAASTPAVPVTTYNSGGSYSRGKGGKGLGKGGAMRPTAVARRTAGRPGTRQRSCRKPPADTPSLPSSSASGPVEEPPAKRVHIDDDDAAVQGQVGRNITVRPEVLVALVRLQAFDGSFPTDGSLVAIVGGAALDEAKDLHVDEKVWATLLAVAFLQNHMQDRDLRDGLAEKAMEYVAKFPDVDAEKLLVRARELV</sequence>
<comment type="caution">
    <text evidence="4">The sequence shown here is derived from an EMBL/GenBank/DDBJ whole genome shotgun (WGS) entry which is preliminary data.</text>
</comment>
<dbReference type="Pfam" id="PF08487">
    <property type="entry name" value="VIT"/>
    <property type="match status" value="1"/>
</dbReference>
<reference evidence="4 5" key="1">
    <citation type="submission" date="2021-08" db="EMBL/GenBank/DDBJ databases">
        <title>Draft Genome Sequence of Phanerochaete sordida strain YK-624.</title>
        <authorList>
            <person name="Mori T."/>
            <person name="Dohra H."/>
            <person name="Suzuki T."/>
            <person name="Kawagishi H."/>
            <person name="Hirai H."/>
        </authorList>
    </citation>
    <scope>NUCLEOTIDE SEQUENCE [LARGE SCALE GENOMIC DNA]</scope>
    <source>
        <strain evidence="4 5">YK-624</strain>
    </source>
</reference>
<feature type="domain" description="VWFA" evidence="2">
    <location>
        <begin position="273"/>
        <end position="459"/>
    </location>
</feature>
<evidence type="ECO:0000259" key="3">
    <source>
        <dbReference type="PROSITE" id="PS51468"/>
    </source>
</evidence>
<feature type="region of interest" description="Disordered" evidence="1">
    <location>
        <begin position="652"/>
        <end position="732"/>
    </location>
</feature>
<dbReference type="PANTHER" id="PTHR45737">
    <property type="entry name" value="VON WILLEBRAND FACTOR A DOMAIN-CONTAINING PROTEIN 5A"/>
    <property type="match status" value="1"/>
</dbReference>
<accession>A0A9P3GE58</accession>
<dbReference type="SMART" id="SM00327">
    <property type="entry name" value="VWA"/>
    <property type="match status" value="1"/>
</dbReference>